<evidence type="ECO:0000313" key="3">
    <source>
        <dbReference type="EMBL" id="GIQ82960.1"/>
    </source>
</evidence>
<keyword evidence="1" id="KW-0175">Coiled coil</keyword>
<dbReference type="Proteomes" id="UP000265618">
    <property type="component" value="Unassembled WGS sequence"/>
</dbReference>
<feature type="compositionally biased region" description="Basic and acidic residues" evidence="2">
    <location>
        <begin position="13"/>
        <end position="25"/>
    </location>
</feature>
<name>A0A9K3CVM5_9EUKA</name>
<dbReference type="EMBL" id="BDIP01000875">
    <property type="protein sequence ID" value="GIQ82960.1"/>
    <property type="molecule type" value="Genomic_DNA"/>
</dbReference>
<reference evidence="3 4" key="1">
    <citation type="journal article" date="2018" name="PLoS ONE">
        <title>The draft genome of Kipferlia bialata reveals reductive genome evolution in fornicate parasites.</title>
        <authorList>
            <person name="Tanifuji G."/>
            <person name="Takabayashi S."/>
            <person name="Kume K."/>
            <person name="Takagi M."/>
            <person name="Nakayama T."/>
            <person name="Kamikawa R."/>
            <person name="Inagaki Y."/>
            <person name="Hashimoto T."/>
        </authorList>
    </citation>
    <scope>NUCLEOTIDE SEQUENCE [LARGE SCALE GENOMIC DNA]</scope>
    <source>
        <strain evidence="3">NY0173</strain>
    </source>
</reference>
<organism evidence="3 4">
    <name type="scientific">Kipferlia bialata</name>
    <dbReference type="NCBI Taxonomy" id="797122"/>
    <lineage>
        <taxon>Eukaryota</taxon>
        <taxon>Metamonada</taxon>
        <taxon>Carpediemonas-like organisms</taxon>
        <taxon>Kipferlia</taxon>
    </lineage>
</organism>
<feature type="coiled-coil region" evidence="1">
    <location>
        <begin position="40"/>
        <end position="67"/>
    </location>
</feature>
<evidence type="ECO:0000256" key="1">
    <source>
        <dbReference type="SAM" id="Coils"/>
    </source>
</evidence>
<feature type="compositionally biased region" description="Basic and acidic residues" evidence="2">
    <location>
        <begin position="131"/>
        <end position="144"/>
    </location>
</feature>
<feature type="compositionally biased region" description="Basic and acidic residues" evidence="2">
    <location>
        <begin position="275"/>
        <end position="291"/>
    </location>
</feature>
<feature type="compositionally biased region" description="Acidic residues" evidence="2">
    <location>
        <begin position="119"/>
        <end position="130"/>
    </location>
</feature>
<evidence type="ECO:0000313" key="4">
    <source>
        <dbReference type="Proteomes" id="UP000265618"/>
    </source>
</evidence>
<feature type="compositionally biased region" description="Basic and acidic residues" evidence="2">
    <location>
        <begin position="221"/>
        <end position="234"/>
    </location>
</feature>
<feature type="region of interest" description="Disordered" evidence="2">
    <location>
        <begin position="76"/>
        <end position="378"/>
    </location>
</feature>
<feature type="compositionally biased region" description="Basic and acidic residues" evidence="2">
    <location>
        <begin position="101"/>
        <end position="118"/>
    </location>
</feature>
<sequence>MSNGAMSTSASDPDVRNTEGERGRQSDPFAAFMASNEDRIEHLGTEISALQQVLAQITAERKKLYQDFLAQQKADPSLIDASDLTATSPLNSLLDDGERELEDRRERERERERERDGDREEEELDLDYELQQEREREMDADRGLDYSVMSQVSPSVSLPPPLSPEKSILMEGDTEREREREREIEEERVYRLEDERERERDRESIKKKGSKKSSPTVHYRIPGDDRGREAEIREIPLSPPSAMRSRGDRERETERERETRNARKVDFALKPTDLGPREGERGRERERERDLVQTPPRRPAQREREREQDRPAQRERGRERERERESGQDGLDDSMSRLQMALIQDGEGEREREREERGEGDGRRGRERERDGLNKGQRAELAQLEAETQQLLKQLAGV</sequence>
<feature type="compositionally biased region" description="Basic and acidic residues" evidence="2">
    <location>
        <begin position="245"/>
        <end position="267"/>
    </location>
</feature>
<comment type="caution">
    <text evidence="3">The sequence shown here is derived from an EMBL/GenBank/DDBJ whole genome shotgun (WGS) entry which is preliminary data.</text>
</comment>
<feature type="region of interest" description="Disordered" evidence="2">
    <location>
        <begin position="1"/>
        <end position="29"/>
    </location>
</feature>
<dbReference type="AlphaFoldDB" id="A0A9K3CVM5"/>
<feature type="compositionally biased region" description="Polar residues" evidence="2">
    <location>
        <begin position="1"/>
        <end position="11"/>
    </location>
</feature>
<feature type="compositionally biased region" description="Basic and acidic residues" evidence="2">
    <location>
        <begin position="347"/>
        <end position="373"/>
    </location>
</feature>
<protein>
    <submittedName>
        <fullName evidence="3">Uncharacterized protein</fullName>
    </submittedName>
</protein>
<proteinExistence type="predicted"/>
<accession>A0A9K3CVM5</accession>
<feature type="compositionally biased region" description="Basic and acidic residues" evidence="2">
    <location>
        <begin position="300"/>
        <end position="327"/>
    </location>
</feature>
<gene>
    <name evidence="3" type="ORF">KIPB_004195</name>
</gene>
<feature type="compositionally biased region" description="Basic and acidic residues" evidence="2">
    <location>
        <begin position="173"/>
        <end position="206"/>
    </location>
</feature>
<keyword evidence="4" id="KW-1185">Reference proteome</keyword>
<evidence type="ECO:0000256" key="2">
    <source>
        <dbReference type="SAM" id="MobiDB-lite"/>
    </source>
</evidence>